<keyword evidence="4" id="KW-0496">Mitochondrion</keyword>
<protein>
    <recommendedName>
        <fullName evidence="9">ATP synthase mitochondrial F1 complex assembly factor 1</fullName>
    </recommendedName>
</protein>
<evidence type="ECO:0000256" key="5">
    <source>
        <dbReference type="SAM" id="Coils"/>
    </source>
</evidence>
<evidence type="ECO:0000256" key="2">
    <source>
        <dbReference type="ARBA" id="ARBA00009116"/>
    </source>
</evidence>
<dbReference type="PANTHER" id="PTHR13126:SF0">
    <property type="entry name" value="ATP SYNTHASE MITOCHONDRIAL F1 COMPLEX ASSEMBLY FACTOR 1"/>
    <property type="match status" value="1"/>
</dbReference>
<accession>R7VAB2</accession>
<dbReference type="STRING" id="283909.R7VAB2"/>
<dbReference type="EMBL" id="KB293808">
    <property type="protein sequence ID" value="ELU15477.1"/>
    <property type="molecule type" value="Genomic_DNA"/>
</dbReference>
<proteinExistence type="inferred from homology"/>
<reference evidence="7" key="3">
    <citation type="submission" date="2015-06" db="UniProtKB">
        <authorList>
            <consortium name="EnsemblMetazoa"/>
        </authorList>
    </citation>
    <scope>IDENTIFICATION</scope>
</reference>
<keyword evidence="5" id="KW-0175">Coiled coil</keyword>
<feature type="coiled-coil region" evidence="5">
    <location>
        <begin position="66"/>
        <end position="97"/>
    </location>
</feature>
<dbReference type="FunCoup" id="R7VAB2">
    <property type="interactions" value="1093"/>
</dbReference>
<dbReference type="GO" id="GO:0005739">
    <property type="term" value="C:mitochondrion"/>
    <property type="evidence" value="ECO:0007669"/>
    <property type="project" value="UniProtKB-SubCell"/>
</dbReference>
<evidence type="ECO:0000313" key="8">
    <source>
        <dbReference type="Proteomes" id="UP000014760"/>
    </source>
</evidence>
<dbReference type="GO" id="GO:0033615">
    <property type="term" value="P:mitochondrial proton-transporting ATP synthase complex assembly"/>
    <property type="evidence" value="ECO:0007669"/>
    <property type="project" value="TreeGrafter"/>
</dbReference>
<comment type="similarity">
    <text evidence="2">Belongs to the ATP11 family.</text>
</comment>
<dbReference type="OMA" id="MFYYKTD"/>
<evidence type="ECO:0000313" key="7">
    <source>
        <dbReference type="EnsemblMetazoa" id="CapteP19411"/>
    </source>
</evidence>
<dbReference type="Proteomes" id="UP000014760">
    <property type="component" value="Unassembled WGS sequence"/>
</dbReference>
<gene>
    <name evidence="6" type="ORF">CAPTEDRAFT_19411</name>
</gene>
<reference evidence="6 8" key="2">
    <citation type="journal article" date="2013" name="Nature">
        <title>Insights into bilaterian evolution from three spiralian genomes.</title>
        <authorList>
            <person name="Simakov O."/>
            <person name="Marletaz F."/>
            <person name="Cho S.J."/>
            <person name="Edsinger-Gonzales E."/>
            <person name="Havlak P."/>
            <person name="Hellsten U."/>
            <person name="Kuo D.H."/>
            <person name="Larsson T."/>
            <person name="Lv J."/>
            <person name="Arendt D."/>
            <person name="Savage R."/>
            <person name="Osoegawa K."/>
            <person name="de Jong P."/>
            <person name="Grimwood J."/>
            <person name="Chapman J.A."/>
            <person name="Shapiro H."/>
            <person name="Aerts A."/>
            <person name="Otillar R.P."/>
            <person name="Terry A.Y."/>
            <person name="Boore J.L."/>
            <person name="Grigoriev I.V."/>
            <person name="Lindberg D.R."/>
            <person name="Seaver E.C."/>
            <person name="Weisblat D.A."/>
            <person name="Putnam N.H."/>
            <person name="Rokhsar D.S."/>
        </authorList>
    </citation>
    <scope>NUCLEOTIDE SEQUENCE</scope>
    <source>
        <strain evidence="6 8">I ESC-2004</strain>
    </source>
</reference>
<dbReference type="Pfam" id="PF06644">
    <property type="entry name" value="ATP11"/>
    <property type="match status" value="1"/>
</dbReference>
<name>R7VAB2_CAPTE</name>
<reference evidence="8" key="1">
    <citation type="submission" date="2012-12" db="EMBL/GenBank/DDBJ databases">
        <authorList>
            <person name="Hellsten U."/>
            <person name="Grimwood J."/>
            <person name="Chapman J.A."/>
            <person name="Shapiro H."/>
            <person name="Aerts A."/>
            <person name="Otillar R.P."/>
            <person name="Terry A.Y."/>
            <person name="Boore J.L."/>
            <person name="Simakov O."/>
            <person name="Marletaz F."/>
            <person name="Cho S.-J."/>
            <person name="Edsinger-Gonzales E."/>
            <person name="Havlak P."/>
            <person name="Kuo D.-H."/>
            <person name="Larsson T."/>
            <person name="Lv J."/>
            <person name="Arendt D."/>
            <person name="Savage R."/>
            <person name="Osoegawa K."/>
            <person name="de Jong P."/>
            <person name="Lindberg D.R."/>
            <person name="Seaver E.C."/>
            <person name="Weisblat D.A."/>
            <person name="Putnam N.H."/>
            <person name="Grigoriev I.V."/>
            <person name="Rokhsar D.S."/>
        </authorList>
    </citation>
    <scope>NUCLEOTIDE SEQUENCE</scope>
    <source>
        <strain evidence="8">I ESC-2004</strain>
    </source>
</reference>
<sequence>MWIGRCVLRTISQSVRPFRRDVFASSVRFSSSADMEHLKDNPQYSKYADKIRKMQQSNPEEFQSRIAQLDEQKKKEREEAKQRLEEMHKEMLEKQAQQTKPKSLGEVMKLELLQEKTKEEIIEIWKEYHKNKDCIFGVIPKDEYHEIYARSCEFKTFIYPLPREQGYEFFVQQFDGHDCHFTPLIEYQTHKENAPANLTLTHYTDLMEEKGIVLMHGYPDTKCLSVHESQLLALQLKLYYGLQSGLKFNLVRVFNNSPDNFRAMDVIKEFENYKKDALEKKQRDIGTPL</sequence>
<comment type="subcellular location">
    <subcellularLocation>
        <location evidence="1">Mitochondrion</location>
    </subcellularLocation>
</comment>
<evidence type="ECO:0000313" key="6">
    <source>
        <dbReference type="EMBL" id="ELU15477.1"/>
    </source>
</evidence>
<organism evidence="6">
    <name type="scientific">Capitella teleta</name>
    <name type="common">Polychaete worm</name>
    <dbReference type="NCBI Taxonomy" id="283909"/>
    <lineage>
        <taxon>Eukaryota</taxon>
        <taxon>Metazoa</taxon>
        <taxon>Spiralia</taxon>
        <taxon>Lophotrochozoa</taxon>
        <taxon>Annelida</taxon>
        <taxon>Polychaeta</taxon>
        <taxon>Sedentaria</taxon>
        <taxon>Scolecida</taxon>
        <taxon>Capitellidae</taxon>
        <taxon>Capitella</taxon>
    </lineage>
</organism>
<dbReference type="InterPro" id="IPR010591">
    <property type="entry name" value="ATP11"/>
</dbReference>
<dbReference type="OrthoDB" id="16535at2759"/>
<keyword evidence="3" id="KW-0809">Transit peptide</keyword>
<keyword evidence="8" id="KW-1185">Reference proteome</keyword>
<dbReference type="EnsemblMetazoa" id="CapteT19411">
    <property type="protein sequence ID" value="CapteP19411"/>
    <property type="gene ID" value="CapteG19411"/>
</dbReference>
<dbReference type="EMBL" id="AMQN01000662">
    <property type="status" value="NOT_ANNOTATED_CDS"/>
    <property type="molecule type" value="Genomic_DNA"/>
</dbReference>
<dbReference type="HOGENOM" id="CLU_067356_1_0_1"/>
<evidence type="ECO:0008006" key="9">
    <source>
        <dbReference type="Google" id="ProtNLM"/>
    </source>
</evidence>
<dbReference type="AlphaFoldDB" id="R7VAB2"/>
<evidence type="ECO:0000256" key="3">
    <source>
        <dbReference type="ARBA" id="ARBA00022946"/>
    </source>
</evidence>
<dbReference type="PANTHER" id="PTHR13126">
    <property type="entry name" value="CHAPERONE ATP11"/>
    <property type="match status" value="1"/>
</dbReference>
<evidence type="ECO:0000256" key="1">
    <source>
        <dbReference type="ARBA" id="ARBA00004173"/>
    </source>
</evidence>
<evidence type="ECO:0000256" key="4">
    <source>
        <dbReference type="ARBA" id="ARBA00023128"/>
    </source>
</evidence>